<dbReference type="PANTHER" id="PTHR43685">
    <property type="entry name" value="GLYCOSYLTRANSFERASE"/>
    <property type="match status" value="1"/>
</dbReference>
<accession>A0A418WGA3</accession>
<evidence type="ECO:0000313" key="3">
    <source>
        <dbReference type="EMBL" id="RJF89002.1"/>
    </source>
</evidence>
<gene>
    <name evidence="3" type="ORF">D3874_20170</name>
</gene>
<dbReference type="RefSeq" id="WP_119780097.1">
    <property type="nucleotide sequence ID" value="NZ_QYUK01000011.1"/>
</dbReference>
<dbReference type="PANTHER" id="PTHR43685:SF2">
    <property type="entry name" value="GLYCOSYLTRANSFERASE 2-LIKE DOMAIN-CONTAINING PROTEIN"/>
    <property type="match status" value="1"/>
</dbReference>
<keyword evidence="4" id="KW-1185">Reference proteome</keyword>
<keyword evidence="1" id="KW-1133">Transmembrane helix</keyword>
<dbReference type="InterPro" id="IPR001173">
    <property type="entry name" value="Glyco_trans_2-like"/>
</dbReference>
<evidence type="ECO:0000313" key="4">
    <source>
        <dbReference type="Proteomes" id="UP000284605"/>
    </source>
</evidence>
<dbReference type="AlphaFoldDB" id="A0A418WGA3"/>
<dbReference type="GO" id="GO:0016740">
    <property type="term" value="F:transferase activity"/>
    <property type="evidence" value="ECO:0007669"/>
    <property type="project" value="UniProtKB-KW"/>
</dbReference>
<evidence type="ECO:0000259" key="2">
    <source>
        <dbReference type="Pfam" id="PF00535"/>
    </source>
</evidence>
<organism evidence="3 4">
    <name type="scientific">Oleomonas cavernae</name>
    <dbReference type="NCBI Taxonomy" id="2320859"/>
    <lineage>
        <taxon>Bacteria</taxon>
        <taxon>Pseudomonadati</taxon>
        <taxon>Pseudomonadota</taxon>
        <taxon>Alphaproteobacteria</taxon>
        <taxon>Acetobacterales</taxon>
        <taxon>Acetobacteraceae</taxon>
        <taxon>Oleomonas</taxon>
    </lineage>
</organism>
<proteinExistence type="predicted"/>
<sequence length="327" mass="35886">MNSVVASSGPSVAGGVVGICVCTAQRPQMLRRCLESLVTQELPQGWSFEVCVIENDAEPRSRAVVEAIAGQAPIPVRYYQEPRRGIPFARNKTIEVSLANGYGWMALIDDDEAARPGWLAHLVAAVVAHRADVANGPVHRIFHAPLPDWWKSLKPLAAPTGHVLNEAPTNNTLLSTRLVAAGGLGLRFEEALTFGYEDIDFFARAHKQGARIIWVAEAIVDEEIPETRISPWRLLRRVEMQAASLAFASKLRRGAFKATLRFGPKGARRAVEGVITAIPAAIVWLFNRKAGRRMLFQSAQRSLKGIGNLRGLTTSFKPDYYNTIDGN</sequence>
<name>A0A418WGA3_9PROT</name>
<dbReference type="InterPro" id="IPR029044">
    <property type="entry name" value="Nucleotide-diphossugar_trans"/>
</dbReference>
<reference evidence="3 4" key="1">
    <citation type="submission" date="2018-09" db="EMBL/GenBank/DDBJ databases">
        <authorList>
            <person name="Zhu H."/>
        </authorList>
    </citation>
    <scope>NUCLEOTIDE SEQUENCE [LARGE SCALE GENOMIC DNA]</scope>
    <source>
        <strain evidence="3 4">K1W22B-8</strain>
    </source>
</reference>
<dbReference type="Proteomes" id="UP000284605">
    <property type="component" value="Unassembled WGS sequence"/>
</dbReference>
<evidence type="ECO:0000256" key="1">
    <source>
        <dbReference type="SAM" id="Phobius"/>
    </source>
</evidence>
<dbReference type="Gene3D" id="3.90.550.10">
    <property type="entry name" value="Spore Coat Polysaccharide Biosynthesis Protein SpsA, Chain A"/>
    <property type="match status" value="1"/>
</dbReference>
<keyword evidence="1" id="KW-0812">Transmembrane</keyword>
<comment type="caution">
    <text evidence="3">The sequence shown here is derived from an EMBL/GenBank/DDBJ whole genome shotgun (WGS) entry which is preliminary data.</text>
</comment>
<dbReference type="SUPFAM" id="SSF53448">
    <property type="entry name" value="Nucleotide-diphospho-sugar transferases"/>
    <property type="match status" value="1"/>
</dbReference>
<keyword evidence="3" id="KW-0808">Transferase</keyword>
<protein>
    <submittedName>
        <fullName evidence="3">Glycosyltransferase</fullName>
    </submittedName>
</protein>
<feature type="domain" description="Glycosyltransferase 2-like" evidence="2">
    <location>
        <begin position="19"/>
        <end position="171"/>
    </location>
</feature>
<dbReference type="Pfam" id="PF00535">
    <property type="entry name" value="Glycos_transf_2"/>
    <property type="match status" value="1"/>
</dbReference>
<keyword evidence="1" id="KW-0472">Membrane</keyword>
<dbReference type="CDD" id="cd00761">
    <property type="entry name" value="Glyco_tranf_GTA_type"/>
    <property type="match status" value="1"/>
</dbReference>
<dbReference type="InterPro" id="IPR050834">
    <property type="entry name" value="Glycosyltransf_2"/>
</dbReference>
<dbReference type="EMBL" id="QYUK01000011">
    <property type="protein sequence ID" value="RJF89002.1"/>
    <property type="molecule type" value="Genomic_DNA"/>
</dbReference>
<feature type="transmembrane region" description="Helical" evidence="1">
    <location>
        <begin position="270"/>
        <end position="287"/>
    </location>
</feature>